<gene>
    <name evidence="1" type="ORF">APZ42_002711</name>
</gene>
<dbReference type="Proteomes" id="UP000076858">
    <property type="component" value="Unassembled WGS sequence"/>
</dbReference>
<reference evidence="1 2" key="1">
    <citation type="submission" date="2016-03" db="EMBL/GenBank/DDBJ databases">
        <title>EvidentialGene: Evidence-directed Construction of Genes on Genomes.</title>
        <authorList>
            <person name="Gilbert D.G."/>
            <person name="Choi J.-H."/>
            <person name="Mockaitis K."/>
            <person name="Colbourne J."/>
            <person name="Pfrender M."/>
        </authorList>
    </citation>
    <scope>NUCLEOTIDE SEQUENCE [LARGE SCALE GENOMIC DNA]</scope>
    <source>
        <strain evidence="1 2">Xinb3</strain>
        <tissue evidence="1">Complete organism</tissue>
    </source>
</reference>
<dbReference type="AlphaFoldDB" id="A0A164I3C0"/>
<sequence length="80" mass="8888">SFVGNLSNKHYYHIISHNEGVCLIGSETVTTYDGLFYNASFSGCDQVLTKDCSGRYKLAVLSRVEGNKKIVTVLLNKEKI</sequence>
<evidence type="ECO:0000313" key="2">
    <source>
        <dbReference type="Proteomes" id="UP000076858"/>
    </source>
</evidence>
<evidence type="ECO:0000313" key="1">
    <source>
        <dbReference type="EMBL" id="KZS00833.1"/>
    </source>
</evidence>
<feature type="non-terminal residue" evidence="1">
    <location>
        <position position="1"/>
    </location>
</feature>
<comment type="caution">
    <text evidence="1">The sequence shown here is derived from an EMBL/GenBank/DDBJ whole genome shotgun (WGS) entry which is preliminary data.</text>
</comment>
<protein>
    <submittedName>
        <fullName evidence="1">Vitellogenin fused with superoxide dismutase</fullName>
    </submittedName>
</protein>
<accession>A0A164I3C0</accession>
<dbReference type="EMBL" id="LRGB01008385">
    <property type="protein sequence ID" value="KZS00833.1"/>
    <property type="molecule type" value="Genomic_DNA"/>
</dbReference>
<proteinExistence type="predicted"/>
<name>A0A164I3C0_9CRUS</name>
<feature type="non-terminal residue" evidence="1">
    <location>
        <position position="80"/>
    </location>
</feature>
<keyword evidence="2" id="KW-1185">Reference proteome</keyword>
<organism evidence="1 2">
    <name type="scientific">Daphnia magna</name>
    <dbReference type="NCBI Taxonomy" id="35525"/>
    <lineage>
        <taxon>Eukaryota</taxon>
        <taxon>Metazoa</taxon>
        <taxon>Ecdysozoa</taxon>
        <taxon>Arthropoda</taxon>
        <taxon>Crustacea</taxon>
        <taxon>Branchiopoda</taxon>
        <taxon>Diplostraca</taxon>
        <taxon>Cladocera</taxon>
        <taxon>Anomopoda</taxon>
        <taxon>Daphniidae</taxon>
        <taxon>Daphnia</taxon>
    </lineage>
</organism>